<accession>A0A1L0C230</accession>
<reference evidence="1 2" key="1">
    <citation type="submission" date="2016-10" db="EMBL/GenBank/DDBJ databases">
        <authorList>
            <person name="de Groot N.N."/>
        </authorList>
    </citation>
    <scope>NUCLEOTIDE SEQUENCE [LARGE SCALE GENOMIC DNA]</scope>
    <source>
        <strain evidence="1 2">PYCC 4715</strain>
    </source>
</reference>
<gene>
    <name evidence="1" type="ORF">SAMEA4029009_CIC11G00000004341</name>
</gene>
<proteinExistence type="predicted"/>
<name>A0A1L0C230_9ASCO</name>
<dbReference type="AlphaFoldDB" id="A0A1L0C230"/>
<sequence>MSTDTEFRFCVARPDPTNPSSLIKKQFSCKQFHRLTFNLLGTTYVEWNIPKGKRLSVRARLTTQHPFLEILDMLGTGRIPSHNLDLVIFVEVARNSFYTWGKVYDYAICASHAPLQVEEIPIERSITVYGRRADSKTPEFLFTNRSVSNGTRFSLSLAEFDSFYLQVHGMYYSMSRFLRKRVVCKTQHPAGVIRFSSKSIVVCLISCFWKVLG</sequence>
<dbReference type="EMBL" id="LT635768">
    <property type="protein sequence ID" value="SGZ57631.1"/>
    <property type="molecule type" value="Genomic_DNA"/>
</dbReference>
<dbReference type="Proteomes" id="UP000182259">
    <property type="component" value="Chromosome V"/>
</dbReference>
<organism evidence="1 2">
    <name type="scientific">Sungouiella intermedia</name>
    <dbReference type="NCBI Taxonomy" id="45354"/>
    <lineage>
        <taxon>Eukaryota</taxon>
        <taxon>Fungi</taxon>
        <taxon>Dikarya</taxon>
        <taxon>Ascomycota</taxon>
        <taxon>Saccharomycotina</taxon>
        <taxon>Pichiomycetes</taxon>
        <taxon>Metschnikowiaceae</taxon>
        <taxon>Sungouiella</taxon>
    </lineage>
</organism>
<protein>
    <submittedName>
        <fullName evidence="1">CIC11C00000004341</fullName>
    </submittedName>
</protein>
<evidence type="ECO:0000313" key="1">
    <source>
        <dbReference type="EMBL" id="SGZ57631.1"/>
    </source>
</evidence>
<evidence type="ECO:0000313" key="2">
    <source>
        <dbReference type="Proteomes" id="UP000182259"/>
    </source>
</evidence>